<dbReference type="Gene3D" id="3.40.50.300">
    <property type="entry name" value="P-loop containing nucleotide triphosphate hydrolases"/>
    <property type="match status" value="1"/>
</dbReference>
<dbReference type="InterPro" id="IPR005225">
    <property type="entry name" value="Small_GTP-bd"/>
</dbReference>
<dbReference type="EMBL" id="JANPWB010000012">
    <property type="protein sequence ID" value="KAJ1120598.1"/>
    <property type="molecule type" value="Genomic_DNA"/>
</dbReference>
<evidence type="ECO:0000313" key="5">
    <source>
        <dbReference type="Proteomes" id="UP001066276"/>
    </source>
</evidence>
<dbReference type="PANTHER" id="PTHR24072">
    <property type="entry name" value="RHO FAMILY GTPASE"/>
    <property type="match status" value="1"/>
</dbReference>
<dbReference type="PROSITE" id="PS51421">
    <property type="entry name" value="RAS"/>
    <property type="match status" value="1"/>
</dbReference>
<dbReference type="Proteomes" id="UP001066276">
    <property type="component" value="Chromosome 8"/>
</dbReference>
<dbReference type="SUPFAM" id="SSF52540">
    <property type="entry name" value="P-loop containing nucleoside triphosphate hydrolases"/>
    <property type="match status" value="1"/>
</dbReference>
<dbReference type="SMART" id="SM00174">
    <property type="entry name" value="RHO"/>
    <property type="match status" value="1"/>
</dbReference>
<reference evidence="4" key="1">
    <citation type="journal article" date="2022" name="bioRxiv">
        <title>Sequencing and chromosome-scale assembly of the giantPleurodeles waltlgenome.</title>
        <authorList>
            <person name="Brown T."/>
            <person name="Elewa A."/>
            <person name="Iarovenko S."/>
            <person name="Subramanian E."/>
            <person name="Araus A.J."/>
            <person name="Petzold A."/>
            <person name="Susuki M."/>
            <person name="Suzuki K.-i.T."/>
            <person name="Hayashi T."/>
            <person name="Toyoda A."/>
            <person name="Oliveira C."/>
            <person name="Osipova E."/>
            <person name="Leigh N.D."/>
            <person name="Simon A."/>
            <person name="Yun M.H."/>
        </authorList>
    </citation>
    <scope>NUCLEOTIDE SEQUENCE</scope>
    <source>
        <strain evidence="4">20211129_DDA</strain>
        <tissue evidence="4">Liver</tissue>
    </source>
</reference>
<dbReference type="Pfam" id="PF00071">
    <property type="entry name" value="Ras"/>
    <property type="match status" value="1"/>
</dbReference>
<dbReference type="GO" id="GO:0007264">
    <property type="term" value="P:small GTPase-mediated signal transduction"/>
    <property type="evidence" value="ECO:0007669"/>
    <property type="project" value="InterPro"/>
</dbReference>
<dbReference type="SMART" id="SM00173">
    <property type="entry name" value="RAS"/>
    <property type="match status" value="1"/>
</dbReference>
<evidence type="ECO:0000256" key="3">
    <source>
        <dbReference type="ARBA" id="ARBA00023134"/>
    </source>
</evidence>
<dbReference type="SMART" id="SM00175">
    <property type="entry name" value="RAB"/>
    <property type="match status" value="1"/>
</dbReference>
<dbReference type="GO" id="GO:0003924">
    <property type="term" value="F:GTPase activity"/>
    <property type="evidence" value="ECO:0007669"/>
    <property type="project" value="InterPro"/>
</dbReference>
<dbReference type="PROSITE" id="PS51420">
    <property type="entry name" value="RHO"/>
    <property type="match status" value="1"/>
</dbReference>
<dbReference type="GO" id="GO:0005525">
    <property type="term" value="F:GTP binding"/>
    <property type="evidence" value="ECO:0007669"/>
    <property type="project" value="UniProtKB-KW"/>
</dbReference>
<dbReference type="InterPro" id="IPR001806">
    <property type="entry name" value="Small_GTPase"/>
</dbReference>
<name>A0AAV7P4H4_PLEWA</name>
<evidence type="ECO:0000256" key="1">
    <source>
        <dbReference type="ARBA" id="ARBA00010142"/>
    </source>
</evidence>
<dbReference type="NCBIfam" id="TIGR00231">
    <property type="entry name" value="small_GTP"/>
    <property type="match status" value="1"/>
</dbReference>
<organism evidence="4 5">
    <name type="scientific">Pleurodeles waltl</name>
    <name type="common">Iberian ribbed newt</name>
    <dbReference type="NCBI Taxonomy" id="8319"/>
    <lineage>
        <taxon>Eukaryota</taxon>
        <taxon>Metazoa</taxon>
        <taxon>Chordata</taxon>
        <taxon>Craniata</taxon>
        <taxon>Vertebrata</taxon>
        <taxon>Euteleostomi</taxon>
        <taxon>Amphibia</taxon>
        <taxon>Batrachia</taxon>
        <taxon>Caudata</taxon>
        <taxon>Salamandroidea</taxon>
        <taxon>Salamandridae</taxon>
        <taxon>Pleurodelinae</taxon>
        <taxon>Pleurodeles</taxon>
    </lineage>
</organism>
<evidence type="ECO:0000256" key="2">
    <source>
        <dbReference type="ARBA" id="ARBA00022741"/>
    </source>
</evidence>
<protein>
    <submittedName>
        <fullName evidence="4">Uncharacterized protein</fullName>
    </submittedName>
</protein>
<comment type="caution">
    <text evidence="4">The sequence shown here is derived from an EMBL/GenBank/DDBJ whole genome shotgun (WGS) entry which is preliminary data.</text>
</comment>
<keyword evidence="3" id="KW-0342">GTP-binding</keyword>
<dbReference type="PROSITE" id="PS51419">
    <property type="entry name" value="RAB"/>
    <property type="match status" value="1"/>
</dbReference>
<sequence length="189" mass="21108">MQSANCVVVGDSDVGKSCLLICYTQNGYPDYPPCFNNRGSIITVDGRSVDLYLWDTGGCDEYERLRVLCYAEAQVLIICFSIVNPSSYQNVRHKWYPEVSRHCPNIPVLLVGTKKDLRNNTEVIKELQKQDQAPVTSQQGTTLAKEISAVRYMECSALNQEGVTEVFMEAAKAIRNPVLKKPKGASHLM</sequence>
<dbReference type="FunFam" id="3.40.50.300:FF:001179">
    <property type="entry name" value="Rho family GTPase"/>
    <property type="match status" value="1"/>
</dbReference>
<evidence type="ECO:0000313" key="4">
    <source>
        <dbReference type="EMBL" id="KAJ1120598.1"/>
    </source>
</evidence>
<keyword evidence="5" id="KW-1185">Reference proteome</keyword>
<dbReference type="InterPro" id="IPR027417">
    <property type="entry name" value="P-loop_NTPase"/>
</dbReference>
<dbReference type="AlphaFoldDB" id="A0AAV7P4H4"/>
<dbReference type="PRINTS" id="PR00449">
    <property type="entry name" value="RASTRNSFRMNG"/>
</dbReference>
<accession>A0AAV7P4H4</accession>
<gene>
    <name evidence="4" type="ORF">NDU88_008761</name>
</gene>
<comment type="similarity">
    <text evidence="1">Belongs to the small GTPase superfamily. Rho family.</text>
</comment>
<dbReference type="InterPro" id="IPR003578">
    <property type="entry name" value="Small_GTPase_Rho"/>
</dbReference>
<keyword evidence="2" id="KW-0547">Nucleotide-binding</keyword>
<proteinExistence type="inferred from homology"/>